<proteinExistence type="inferred from homology"/>
<dbReference type="GO" id="GO:0046872">
    <property type="term" value="F:metal ion binding"/>
    <property type="evidence" value="ECO:0007669"/>
    <property type="project" value="UniProtKB-KW"/>
</dbReference>
<dbReference type="SUPFAM" id="SSF102215">
    <property type="entry name" value="Creatininase"/>
    <property type="match status" value="1"/>
</dbReference>
<protein>
    <submittedName>
        <fullName evidence="6">Creatininase</fullName>
    </submittedName>
</protein>
<dbReference type="GO" id="GO:0016811">
    <property type="term" value="F:hydrolase activity, acting on carbon-nitrogen (but not peptide) bonds, in linear amides"/>
    <property type="evidence" value="ECO:0007669"/>
    <property type="project" value="TreeGrafter"/>
</dbReference>
<comment type="cofactor">
    <cofactor evidence="1">
        <name>Zn(2+)</name>
        <dbReference type="ChEBI" id="CHEBI:29105"/>
    </cofactor>
</comment>
<dbReference type="RefSeq" id="WP_104457491.1">
    <property type="nucleotide sequence ID" value="NZ_CP026399.1"/>
</dbReference>
<dbReference type="PANTHER" id="PTHR35005:SF1">
    <property type="entry name" value="2-AMINO-5-FORMYLAMINO-6-RIBOSYLAMINOPYRIMIDIN-4(3H)-ONE 5'-MONOPHOSPHATE DEFORMYLASE"/>
    <property type="match status" value="1"/>
</dbReference>
<gene>
    <name evidence="6" type="ORF">C3F40_07390</name>
</gene>
<evidence type="ECO:0000256" key="1">
    <source>
        <dbReference type="ARBA" id="ARBA00001947"/>
    </source>
</evidence>
<dbReference type="PANTHER" id="PTHR35005">
    <property type="entry name" value="3-DEHYDRO-SCYLLO-INOSOSE HYDROLASE"/>
    <property type="match status" value="1"/>
</dbReference>
<evidence type="ECO:0000256" key="2">
    <source>
        <dbReference type="ARBA" id="ARBA00022723"/>
    </source>
</evidence>
<accession>A0A2L0J482</accession>
<dbReference type="Pfam" id="PF02633">
    <property type="entry name" value="Creatininase"/>
    <property type="match status" value="1"/>
</dbReference>
<evidence type="ECO:0000256" key="4">
    <source>
        <dbReference type="ARBA" id="ARBA00022833"/>
    </source>
</evidence>
<comment type="similarity">
    <text evidence="5">Belongs to the creatininase superfamily.</text>
</comment>
<dbReference type="InterPro" id="IPR003785">
    <property type="entry name" value="Creatininase/forma_Hydrolase"/>
</dbReference>
<reference evidence="6 7" key="1">
    <citation type="journal article" date="2018" name="MBio">
        <title>Genomic Analysis of Hospital Plumbing Reveals Diverse Reservoir of Bacterial Plasmids Conferring Carbapenem Resistance.</title>
        <authorList>
            <consortium name="NISC Comparative Sequencing Program"/>
            <person name="Weingarten R.A."/>
            <person name="Johnson R.C."/>
            <person name="Conlan S."/>
            <person name="Ramsburg A.M."/>
            <person name="Dekker J.P."/>
            <person name="Lau A.F."/>
            <person name="Khil P."/>
            <person name="Odom R.T."/>
            <person name="Deming C."/>
            <person name="Park M."/>
            <person name="Thomas P.J."/>
            <person name="Henderson D.K."/>
            <person name="Palmore T.N."/>
            <person name="Segre J.A."/>
            <person name="Frank K.M."/>
        </authorList>
    </citation>
    <scope>NUCLEOTIDE SEQUENCE [LARGE SCALE GENOMIC DNA]</scope>
    <source>
        <strain evidence="6 7">ECONIH4</strain>
    </source>
</reference>
<dbReference type="GO" id="GO:0009231">
    <property type="term" value="P:riboflavin biosynthetic process"/>
    <property type="evidence" value="ECO:0007669"/>
    <property type="project" value="TreeGrafter"/>
</dbReference>
<sequence>MKKVMLNEFTGKEIRQLLSCNEDVVAIVSFGSCENHADHLPLGPDYFVPEEVARRVAVQLDKTIVVPCTPFGTSLHYNSYPMAISIRFETNIMLAEDIFNSLLHHGIKRIFIINGHDGNIPAIEIAARNVKEKNRNVSIVFIPAWWDMVGKKLGDGFFESWSGTGLGHGGEGETSAVMAVRPDLVHLEDAVEQIPEDVFDNYGVTYIWDISEISMTGATGAPSYATKEKGDIIINCLVDCIVNQIKQLNRNGWNYAIKNNPVS</sequence>
<evidence type="ECO:0000313" key="6">
    <source>
        <dbReference type="EMBL" id="AUY01636.1"/>
    </source>
</evidence>
<dbReference type="Proteomes" id="UP000239554">
    <property type="component" value="Chromosome"/>
</dbReference>
<name>A0A2L0J482_ECOLX</name>
<keyword evidence="4" id="KW-0862">Zinc</keyword>
<keyword evidence="2" id="KW-0479">Metal-binding</keyword>
<dbReference type="InterPro" id="IPR024087">
    <property type="entry name" value="Creatininase-like_sf"/>
</dbReference>
<dbReference type="AlphaFoldDB" id="A0A2L0J482"/>
<evidence type="ECO:0000256" key="5">
    <source>
        <dbReference type="ARBA" id="ARBA00024029"/>
    </source>
</evidence>
<evidence type="ECO:0000256" key="3">
    <source>
        <dbReference type="ARBA" id="ARBA00022801"/>
    </source>
</evidence>
<evidence type="ECO:0000313" key="7">
    <source>
        <dbReference type="Proteomes" id="UP000239554"/>
    </source>
</evidence>
<dbReference type="Gene3D" id="3.40.50.10310">
    <property type="entry name" value="Creatininase"/>
    <property type="match status" value="1"/>
</dbReference>
<organism evidence="6 7">
    <name type="scientific">Escherichia coli</name>
    <dbReference type="NCBI Taxonomy" id="562"/>
    <lineage>
        <taxon>Bacteria</taxon>
        <taxon>Pseudomonadati</taxon>
        <taxon>Pseudomonadota</taxon>
        <taxon>Gammaproteobacteria</taxon>
        <taxon>Enterobacterales</taxon>
        <taxon>Enterobacteriaceae</taxon>
        <taxon>Escherichia</taxon>
    </lineage>
</organism>
<dbReference type="EMBL" id="CP026399">
    <property type="protein sequence ID" value="AUY01636.1"/>
    <property type="molecule type" value="Genomic_DNA"/>
</dbReference>
<keyword evidence="3" id="KW-0378">Hydrolase</keyword>